<evidence type="ECO:0000313" key="3">
    <source>
        <dbReference type="Proteomes" id="UP000472260"/>
    </source>
</evidence>
<feature type="region of interest" description="Disordered" evidence="1">
    <location>
        <begin position="69"/>
        <end position="104"/>
    </location>
</feature>
<dbReference type="AlphaFoldDB" id="A0A671QU14"/>
<dbReference type="Ensembl" id="ENSSANT00000078953.1">
    <property type="protein sequence ID" value="ENSSANP00000074252.1"/>
    <property type="gene ID" value="ENSSANG00000037030.1"/>
</dbReference>
<feature type="compositionally biased region" description="Polar residues" evidence="1">
    <location>
        <begin position="69"/>
        <end position="92"/>
    </location>
</feature>
<sequence length="254" mass="27136">MLGALTAIPIKVPHISSLQRLAGHSPSVLPQVRPKTLIPDSLPHSPCREQQSGQTLAVLQGMAVVSPKSQGASLPTANSTFSHERLSNGQKESSSLPSSAPSTSTASASPGVAYAIISAASPAAHGVSGVTEAIKVQPLIFSPDSKVRRSFITYLPNKHAALLAELVFNLHDKIAFMVALGLVTTEHLEEIQSKRQERKRRSTANPAYSGLFEPERKILASNYLNSAMFLSAIGKMDFYFCQHNGVGVELKNDA</sequence>
<name>A0A671QU14_9TELE</name>
<feature type="region of interest" description="Disordered" evidence="1">
    <location>
        <begin position="29"/>
        <end position="52"/>
    </location>
</feature>
<feature type="compositionally biased region" description="Low complexity" evidence="1">
    <location>
        <begin position="93"/>
        <end position="104"/>
    </location>
</feature>
<accession>A0A671QU14</accession>
<evidence type="ECO:0000256" key="1">
    <source>
        <dbReference type="SAM" id="MobiDB-lite"/>
    </source>
</evidence>
<dbReference type="PANTHER" id="PTHR24102:SF18">
    <property type="entry name" value="PHD FINGER PROTEIN 21B"/>
    <property type="match status" value="1"/>
</dbReference>
<organism evidence="2 3">
    <name type="scientific">Sinocyclocheilus anshuiensis</name>
    <dbReference type="NCBI Taxonomy" id="1608454"/>
    <lineage>
        <taxon>Eukaryota</taxon>
        <taxon>Metazoa</taxon>
        <taxon>Chordata</taxon>
        <taxon>Craniata</taxon>
        <taxon>Vertebrata</taxon>
        <taxon>Euteleostomi</taxon>
        <taxon>Actinopterygii</taxon>
        <taxon>Neopterygii</taxon>
        <taxon>Teleostei</taxon>
        <taxon>Ostariophysi</taxon>
        <taxon>Cypriniformes</taxon>
        <taxon>Cyprinidae</taxon>
        <taxon>Cyprininae</taxon>
        <taxon>Sinocyclocheilus</taxon>
    </lineage>
</organism>
<evidence type="ECO:0000313" key="2">
    <source>
        <dbReference type="Ensembl" id="ENSSANP00000074252.1"/>
    </source>
</evidence>
<dbReference type="Proteomes" id="UP000472260">
    <property type="component" value="Unassembled WGS sequence"/>
</dbReference>
<protein>
    <submittedName>
        <fullName evidence="2">Uncharacterized protein</fullName>
    </submittedName>
</protein>
<keyword evidence="3" id="KW-1185">Reference proteome</keyword>
<proteinExistence type="predicted"/>
<reference evidence="2" key="1">
    <citation type="submission" date="2025-08" db="UniProtKB">
        <authorList>
            <consortium name="Ensembl"/>
        </authorList>
    </citation>
    <scope>IDENTIFICATION</scope>
</reference>
<dbReference type="PANTHER" id="PTHR24102">
    <property type="entry name" value="PHD FINGER PROTEIN"/>
    <property type="match status" value="1"/>
</dbReference>
<reference evidence="2" key="2">
    <citation type="submission" date="2025-09" db="UniProtKB">
        <authorList>
            <consortium name="Ensembl"/>
        </authorList>
    </citation>
    <scope>IDENTIFICATION</scope>
</reference>